<name>A0A4U1GI34_9SPHI</name>
<evidence type="ECO:0000313" key="7">
    <source>
        <dbReference type="Proteomes" id="UP000309594"/>
    </source>
</evidence>
<accession>A0A4U1GI34</accession>
<comment type="caution">
    <text evidence="6">The sequence shown here is derived from an EMBL/GenBank/DDBJ whole genome shotgun (WGS) entry which is preliminary data.</text>
</comment>
<evidence type="ECO:0000313" key="6">
    <source>
        <dbReference type="EMBL" id="TKC62620.1"/>
    </source>
</evidence>
<keyword evidence="3" id="KW-0378">Hydrolase</keyword>
<evidence type="ECO:0000256" key="2">
    <source>
        <dbReference type="ARBA" id="ARBA00022723"/>
    </source>
</evidence>
<keyword evidence="4" id="KW-0106">Calcium</keyword>
<reference evidence="6 7" key="1">
    <citation type="submission" date="2019-04" db="EMBL/GenBank/DDBJ databases">
        <title>Pedobacter sp. RP-1-16 sp. nov., isolated from Arctic soil.</title>
        <authorList>
            <person name="Dahal R.H."/>
            <person name="Kim D.-U."/>
        </authorList>
    </citation>
    <scope>NUCLEOTIDE SEQUENCE [LARGE SCALE GENOMIC DNA]</scope>
    <source>
        <strain evidence="6 7">RP-1-16</strain>
    </source>
</reference>
<dbReference type="PROSITE" id="PS00523">
    <property type="entry name" value="SULFATASE_1"/>
    <property type="match status" value="1"/>
</dbReference>
<dbReference type="InterPro" id="IPR017850">
    <property type="entry name" value="Alkaline_phosphatase_core_sf"/>
</dbReference>
<keyword evidence="2" id="KW-0479">Metal-binding</keyword>
<protein>
    <submittedName>
        <fullName evidence="6">Arylsulfatase</fullName>
    </submittedName>
</protein>
<dbReference type="CDD" id="cd16145">
    <property type="entry name" value="ARS_like"/>
    <property type="match status" value="1"/>
</dbReference>
<sequence>MVSLMAFKSHDVPGTHLKKAAVKKPNIIYIMADDLGYGDVGFNGQVKIKTPNLDRMAGEGMIFNQHYSGTAVCGPSRASLMTGTNTAHGHIRELSAWTASGKPVDLLKEEVTVAEELKRAGYKTGIIGKWGLEEGAGTGAPNGQGFDYFYGYKTHMEAHHYYPEYIWQNGQKIVLKDNNPAQKKGTYSNDAFTSKAIGFIKENKNKPFFLYLPFTAPHNEITVPEDSKKQYENLGWTKRPMTAGHYYHDAEGNTTYAGMVSRLDRYVGQILAALKEQGLDDNTLVIFTSDNGPGFDNGFFNSNGSLKGRKLNLYEGGIRVPFAARWPGTIKAGSKTTLASAFWDFLPTACEIAGIKPSSKIDGISYLPILTGKEANQKKHDFLYWEINENQGPWQAIRMGKWKGILAYEKPFELYDLDADPAESTNVAGSNPEMVKKIRETMVSTRTESLEFPLTKRKSHYGNDAN</sequence>
<dbReference type="GO" id="GO:0004065">
    <property type="term" value="F:arylsulfatase activity"/>
    <property type="evidence" value="ECO:0007669"/>
    <property type="project" value="TreeGrafter"/>
</dbReference>
<feature type="domain" description="Sulfatase N-terminal" evidence="5">
    <location>
        <begin position="25"/>
        <end position="355"/>
    </location>
</feature>
<dbReference type="EMBL" id="SWDX01000003">
    <property type="protein sequence ID" value="TKC62620.1"/>
    <property type="molecule type" value="Genomic_DNA"/>
</dbReference>
<organism evidence="6 7">
    <name type="scientific">Pedobacter hiemivivus</name>
    <dbReference type="NCBI Taxonomy" id="2530454"/>
    <lineage>
        <taxon>Bacteria</taxon>
        <taxon>Pseudomonadati</taxon>
        <taxon>Bacteroidota</taxon>
        <taxon>Sphingobacteriia</taxon>
        <taxon>Sphingobacteriales</taxon>
        <taxon>Sphingobacteriaceae</taxon>
        <taxon>Pedobacter</taxon>
    </lineage>
</organism>
<dbReference type="GO" id="GO:0046872">
    <property type="term" value="F:metal ion binding"/>
    <property type="evidence" value="ECO:0007669"/>
    <property type="project" value="UniProtKB-KW"/>
</dbReference>
<evidence type="ECO:0000259" key="5">
    <source>
        <dbReference type="Pfam" id="PF00884"/>
    </source>
</evidence>
<gene>
    <name evidence="6" type="ORF">FBD94_09085</name>
</gene>
<proteinExistence type="inferred from homology"/>
<dbReference type="InterPro" id="IPR000917">
    <property type="entry name" value="Sulfatase_N"/>
</dbReference>
<dbReference type="PANTHER" id="PTHR42693">
    <property type="entry name" value="ARYLSULFATASE FAMILY MEMBER"/>
    <property type="match status" value="1"/>
</dbReference>
<dbReference type="PANTHER" id="PTHR42693:SF53">
    <property type="entry name" value="ENDO-4-O-SULFATASE"/>
    <property type="match status" value="1"/>
</dbReference>
<dbReference type="Gene3D" id="3.40.720.10">
    <property type="entry name" value="Alkaline Phosphatase, subunit A"/>
    <property type="match status" value="1"/>
</dbReference>
<dbReference type="Proteomes" id="UP000309594">
    <property type="component" value="Unassembled WGS sequence"/>
</dbReference>
<dbReference type="InterPro" id="IPR024607">
    <property type="entry name" value="Sulfatase_CS"/>
</dbReference>
<dbReference type="InterPro" id="IPR050738">
    <property type="entry name" value="Sulfatase"/>
</dbReference>
<comment type="similarity">
    <text evidence="1">Belongs to the sulfatase family.</text>
</comment>
<dbReference type="AlphaFoldDB" id="A0A4U1GI34"/>
<dbReference type="Pfam" id="PF00884">
    <property type="entry name" value="Sulfatase"/>
    <property type="match status" value="1"/>
</dbReference>
<evidence type="ECO:0000256" key="4">
    <source>
        <dbReference type="ARBA" id="ARBA00022837"/>
    </source>
</evidence>
<dbReference type="SUPFAM" id="SSF53649">
    <property type="entry name" value="Alkaline phosphatase-like"/>
    <property type="match status" value="1"/>
</dbReference>
<dbReference type="Gene3D" id="3.30.1120.10">
    <property type="match status" value="1"/>
</dbReference>
<evidence type="ECO:0000256" key="3">
    <source>
        <dbReference type="ARBA" id="ARBA00022801"/>
    </source>
</evidence>
<evidence type="ECO:0000256" key="1">
    <source>
        <dbReference type="ARBA" id="ARBA00008779"/>
    </source>
</evidence>